<reference evidence="2" key="1">
    <citation type="submission" date="2021-01" db="EMBL/GenBank/DDBJ databases">
        <authorList>
            <person name="Corre E."/>
            <person name="Pelletier E."/>
            <person name="Niang G."/>
            <person name="Scheremetjew M."/>
            <person name="Finn R."/>
            <person name="Kale V."/>
            <person name="Holt S."/>
            <person name="Cochrane G."/>
            <person name="Meng A."/>
            <person name="Brown T."/>
            <person name="Cohen L."/>
        </authorList>
    </citation>
    <scope>NUCLEOTIDE SEQUENCE</scope>
    <source>
        <strain evidence="2">WS</strain>
    </source>
</reference>
<dbReference type="AlphaFoldDB" id="A0A7S1KMZ0"/>
<feature type="region of interest" description="Disordered" evidence="1">
    <location>
        <begin position="198"/>
        <end position="260"/>
    </location>
</feature>
<accession>A0A7S1KMZ0</accession>
<feature type="compositionally biased region" description="Polar residues" evidence="1">
    <location>
        <begin position="39"/>
        <end position="49"/>
    </location>
</feature>
<evidence type="ECO:0000256" key="1">
    <source>
        <dbReference type="SAM" id="MobiDB-lite"/>
    </source>
</evidence>
<dbReference type="EMBL" id="HBGD01002970">
    <property type="protein sequence ID" value="CAD9079225.1"/>
    <property type="molecule type" value="Transcribed_RNA"/>
</dbReference>
<gene>
    <name evidence="2" type="ORF">PCOS0759_LOCUS2457</name>
</gene>
<feature type="compositionally biased region" description="Polar residues" evidence="1">
    <location>
        <begin position="58"/>
        <end position="67"/>
    </location>
</feature>
<organism evidence="2">
    <name type="scientific">Percolomonas cosmopolitus</name>
    <dbReference type="NCBI Taxonomy" id="63605"/>
    <lineage>
        <taxon>Eukaryota</taxon>
        <taxon>Discoba</taxon>
        <taxon>Heterolobosea</taxon>
        <taxon>Tetramitia</taxon>
        <taxon>Eutetramitia</taxon>
        <taxon>Percolomonadidae</taxon>
        <taxon>Percolomonas</taxon>
    </lineage>
</organism>
<feature type="compositionally biased region" description="Basic and acidic residues" evidence="1">
    <location>
        <begin position="239"/>
        <end position="255"/>
    </location>
</feature>
<name>A0A7S1KMZ0_9EUKA</name>
<evidence type="ECO:0000313" key="2">
    <source>
        <dbReference type="EMBL" id="CAD9079225.1"/>
    </source>
</evidence>
<feature type="compositionally biased region" description="Polar residues" evidence="1">
    <location>
        <begin position="535"/>
        <end position="549"/>
    </location>
</feature>
<feature type="region of interest" description="Disordered" evidence="1">
    <location>
        <begin position="29"/>
        <end position="67"/>
    </location>
</feature>
<proteinExistence type="predicted"/>
<feature type="region of interest" description="Disordered" evidence="1">
    <location>
        <begin position="535"/>
        <end position="583"/>
    </location>
</feature>
<protein>
    <submittedName>
        <fullName evidence="2">Uncharacterized protein</fullName>
    </submittedName>
</protein>
<sequence length="583" mass="64751">MAKYLFAMNQHAQYANALCSQQQRGGVNPSSFLGGLPVSHSSSGPSTLHQMQQQQQQVSPTPSLYQYDTHTNSLASVTTPAGTTTTDPNLHLFQEVHSTSEENTTQQHSYAADAFSAFHFNEDEDDSVSLMLQEHPFLSVSGGTSTGAQTLTAPPSQISFLQQQQLLQQQYLQQQQFLQHFSNNATLLGSSSLTEHLSGSALPEGVLGNVPESSSSPPVADTCSEESSSSRPKYVGGLRRGEWPRDLSSEPKPEQRVTSAKRIAITSQKTPQLRVKRVKLRSFTSNAMLNIRKCNQLLDVRQDKLFRMDIHLSRASKKGGKISSKQQVQCLEWDKNQHVPSTKDTCFLEFVGVRFRKEDAKASVPWKRSIAAAQIHVRSVKTIKSTVQLSFKLPRTQQEYCFKTITNKLEFVFRIHFLPEGLRPQDCLDARTEQLGTHCTEIGLNFVCSTKKQGCILSKKKEITSSNCPRILSLRHDVSHREIDFSNGEGERDGLVVSLARVRGGEVCVDVTEDSCATLSENSSTSKTLKKAKQVVSSATTPSNAFSSATKKRKRKEEPYLLPPVHEEKEPPVTRGSKRRRAS</sequence>